<dbReference type="Proteomes" id="UP000005631">
    <property type="component" value="Chromosome"/>
</dbReference>
<organism evidence="2 3">
    <name type="scientific">Owenweeksia hongkongensis (strain DSM 17368 / CIP 108786 / JCM 12287 / NRRL B-23963 / UST20020801)</name>
    <dbReference type="NCBI Taxonomy" id="926562"/>
    <lineage>
        <taxon>Bacteria</taxon>
        <taxon>Pseudomonadati</taxon>
        <taxon>Bacteroidota</taxon>
        <taxon>Flavobacteriia</taxon>
        <taxon>Flavobacteriales</taxon>
        <taxon>Owenweeksiaceae</taxon>
        <taxon>Owenweeksia</taxon>
    </lineage>
</organism>
<keyword evidence="1" id="KW-0812">Transmembrane</keyword>
<evidence type="ECO:0008006" key="4">
    <source>
        <dbReference type="Google" id="ProtNLM"/>
    </source>
</evidence>
<feature type="transmembrane region" description="Helical" evidence="1">
    <location>
        <begin position="39"/>
        <end position="63"/>
    </location>
</feature>
<protein>
    <recommendedName>
        <fullName evidence="4">DUF4112 domain-containing protein</fullName>
    </recommendedName>
</protein>
<keyword evidence="3" id="KW-1185">Reference proteome</keyword>
<evidence type="ECO:0000256" key="1">
    <source>
        <dbReference type="SAM" id="Phobius"/>
    </source>
</evidence>
<dbReference type="RefSeq" id="WP_014200581.1">
    <property type="nucleotide sequence ID" value="NC_016599.1"/>
</dbReference>
<dbReference type="AlphaFoldDB" id="G8R7A9"/>
<gene>
    <name evidence="2" type="ordered locus">Oweho_0198</name>
</gene>
<dbReference type="OrthoDB" id="1069997at2"/>
<dbReference type="InterPro" id="IPR025187">
    <property type="entry name" value="DUF4112"/>
</dbReference>
<dbReference type="eggNOG" id="ENOG5032RYR">
    <property type="taxonomic scope" value="Bacteria"/>
</dbReference>
<dbReference type="KEGG" id="oho:Oweho_0198"/>
<accession>G8R7A9</accession>
<dbReference type="PANTHER" id="PTHR35519:SF2">
    <property type="entry name" value="PH DOMAIN PROTEIN"/>
    <property type="match status" value="1"/>
</dbReference>
<dbReference type="STRING" id="926562.Oweho_0198"/>
<sequence>MTEHKRELSSLKWARRYAQILDSNFKIPGTNFSFGLDPIIGLIPGLGDAVSMGFQFLLVVSLLRNGSSGELRAKLILNVLLDSAIGAIPLIGQIWDFFYKANERNLRLTQEYLLEDKHRGSGKGIWLSVLALFIITMVMIVYAFVWFVNWVVGLFT</sequence>
<dbReference type="PANTHER" id="PTHR35519">
    <property type="entry name" value="MEMBRANE PROTEINS"/>
    <property type="match status" value="1"/>
</dbReference>
<evidence type="ECO:0000313" key="2">
    <source>
        <dbReference type="EMBL" id="AEV31220.1"/>
    </source>
</evidence>
<keyword evidence="1" id="KW-0472">Membrane</keyword>
<dbReference type="HOGENOM" id="CLU_116315_0_0_10"/>
<proteinExistence type="predicted"/>
<dbReference type="EMBL" id="CP003156">
    <property type="protein sequence ID" value="AEV31220.1"/>
    <property type="molecule type" value="Genomic_DNA"/>
</dbReference>
<name>G8R7A9_OWEHD</name>
<keyword evidence="1" id="KW-1133">Transmembrane helix</keyword>
<feature type="transmembrane region" description="Helical" evidence="1">
    <location>
        <begin position="125"/>
        <end position="152"/>
    </location>
</feature>
<evidence type="ECO:0000313" key="3">
    <source>
        <dbReference type="Proteomes" id="UP000005631"/>
    </source>
</evidence>
<reference evidence="2 3" key="1">
    <citation type="journal article" date="2012" name="Stand. Genomic Sci.">
        <title>Genome sequence of the orange-pigmented seawater bacterium Owenweeksia hongkongensis type strain (UST20020801(T)).</title>
        <authorList>
            <person name="Riedel T."/>
            <person name="Held B."/>
            <person name="Nolan M."/>
            <person name="Lucas S."/>
            <person name="Lapidus A."/>
            <person name="Tice H."/>
            <person name="Del Rio T.G."/>
            <person name="Cheng J.F."/>
            <person name="Han C."/>
            <person name="Tapia R."/>
            <person name="Goodwin L.A."/>
            <person name="Pitluck S."/>
            <person name="Liolios K."/>
            <person name="Mavromatis K."/>
            <person name="Pagani I."/>
            <person name="Ivanova N."/>
            <person name="Mikhailova N."/>
            <person name="Pati A."/>
            <person name="Chen A."/>
            <person name="Palaniappan K."/>
            <person name="Rohde M."/>
            <person name="Tindall B.J."/>
            <person name="Detter J.C."/>
            <person name="Goker M."/>
            <person name="Woyke T."/>
            <person name="Bristow J."/>
            <person name="Eisen J.A."/>
            <person name="Markowitz V."/>
            <person name="Hugenholtz P."/>
            <person name="Klenk H.P."/>
            <person name="Kyrpides N.C."/>
        </authorList>
    </citation>
    <scope>NUCLEOTIDE SEQUENCE</scope>
    <source>
        <strain evidence="3">DSM 17368 / JCM 12287 / NRRL B-23963</strain>
    </source>
</reference>
<dbReference type="Pfam" id="PF13430">
    <property type="entry name" value="DUF4112"/>
    <property type="match status" value="1"/>
</dbReference>
<feature type="transmembrane region" description="Helical" evidence="1">
    <location>
        <begin position="75"/>
        <end position="95"/>
    </location>
</feature>